<evidence type="ECO:0000313" key="1">
    <source>
        <dbReference type="EMBL" id="GHA20585.1"/>
    </source>
</evidence>
<organism evidence="1 2">
    <name type="scientific">Arenicella chitinivorans</name>
    <dbReference type="NCBI Taxonomy" id="1329800"/>
    <lineage>
        <taxon>Bacteria</taxon>
        <taxon>Pseudomonadati</taxon>
        <taxon>Pseudomonadota</taxon>
        <taxon>Gammaproteobacteria</taxon>
        <taxon>Arenicellales</taxon>
        <taxon>Arenicellaceae</taxon>
        <taxon>Arenicella</taxon>
    </lineage>
</organism>
<accession>A0A918VSG2</accession>
<sequence>MKTIASPQKAARKHTARYLSAVLSFIIAVLPLGSFAADTVKERRQAYLLECSESLESTGRNKRDSGDICNCLAKAITQTLTEEEYRTFRMGDYSRVLGAADKEAEQLAKCGELAKQTGVENTAALKASQTYSSAVCTTFGATLTYSCKRTITGGHAWCFMHNNWGWDDGDILCTGAPADSSCTSDTVQFGIIPTLLPPTCEFSK</sequence>
<reference evidence="1" key="1">
    <citation type="journal article" date="2014" name="Int. J. Syst. Evol. Microbiol.">
        <title>Complete genome sequence of Corynebacterium casei LMG S-19264T (=DSM 44701T), isolated from a smear-ripened cheese.</title>
        <authorList>
            <consortium name="US DOE Joint Genome Institute (JGI-PGF)"/>
            <person name="Walter F."/>
            <person name="Albersmeier A."/>
            <person name="Kalinowski J."/>
            <person name="Ruckert C."/>
        </authorList>
    </citation>
    <scope>NUCLEOTIDE SEQUENCE</scope>
    <source>
        <strain evidence="1">KCTC 12711</strain>
    </source>
</reference>
<protein>
    <submittedName>
        <fullName evidence="1">Uncharacterized protein</fullName>
    </submittedName>
</protein>
<dbReference type="EMBL" id="BMXA01000009">
    <property type="protein sequence ID" value="GHA20585.1"/>
    <property type="molecule type" value="Genomic_DNA"/>
</dbReference>
<dbReference type="AlphaFoldDB" id="A0A918VSG2"/>
<gene>
    <name evidence="1" type="ORF">GCM10008090_33110</name>
</gene>
<proteinExistence type="predicted"/>
<dbReference type="Proteomes" id="UP000614811">
    <property type="component" value="Unassembled WGS sequence"/>
</dbReference>
<reference evidence="1" key="2">
    <citation type="submission" date="2020-09" db="EMBL/GenBank/DDBJ databases">
        <authorList>
            <person name="Sun Q."/>
            <person name="Kim S."/>
        </authorList>
    </citation>
    <scope>NUCLEOTIDE SEQUENCE</scope>
    <source>
        <strain evidence="1">KCTC 12711</strain>
    </source>
</reference>
<name>A0A918VSG2_9GAMM</name>
<comment type="caution">
    <text evidence="1">The sequence shown here is derived from an EMBL/GenBank/DDBJ whole genome shotgun (WGS) entry which is preliminary data.</text>
</comment>
<dbReference type="RefSeq" id="WP_189402829.1">
    <property type="nucleotide sequence ID" value="NZ_BMXA01000009.1"/>
</dbReference>
<keyword evidence="2" id="KW-1185">Reference proteome</keyword>
<evidence type="ECO:0000313" key="2">
    <source>
        <dbReference type="Proteomes" id="UP000614811"/>
    </source>
</evidence>